<evidence type="ECO:0000259" key="4">
    <source>
        <dbReference type="Pfam" id="PF13570"/>
    </source>
</evidence>
<proteinExistence type="predicted"/>
<dbReference type="InterPro" id="IPR020845">
    <property type="entry name" value="AMP-binding_CS"/>
</dbReference>
<feature type="domain" description="AMP-binding enzyme C-terminal" evidence="3">
    <location>
        <begin position="515"/>
        <end position="595"/>
    </location>
</feature>
<reference evidence="6" key="1">
    <citation type="submission" date="2025-08" db="UniProtKB">
        <authorList>
            <consortium name="RefSeq"/>
        </authorList>
    </citation>
    <scope>IDENTIFICATION</scope>
    <source>
        <tissue evidence="6">Leaves</tissue>
    </source>
</reference>
<dbReference type="InterPro" id="IPR000873">
    <property type="entry name" value="AMP-dep_synth/lig_dom"/>
</dbReference>
<evidence type="ECO:0000259" key="1">
    <source>
        <dbReference type="Pfam" id="PF00501"/>
    </source>
</evidence>
<dbReference type="InterPro" id="IPR036736">
    <property type="entry name" value="ACP-like_sf"/>
</dbReference>
<protein>
    <submittedName>
        <fullName evidence="6">Acyl-activating enzyme 19 isoform X1</fullName>
    </submittedName>
</protein>
<feature type="domain" description="Pyrrolo-quinoline quinone repeat" evidence="4">
    <location>
        <begin position="823"/>
        <end position="1175"/>
    </location>
</feature>
<gene>
    <name evidence="6" type="primary">LOC109018657</name>
</gene>
<dbReference type="Pfam" id="PF13570">
    <property type="entry name" value="Beta-prop_ACSF4"/>
    <property type="match status" value="1"/>
</dbReference>
<dbReference type="InterPro" id="IPR042099">
    <property type="entry name" value="ANL_N_sf"/>
</dbReference>
<dbReference type="Pfam" id="PF00501">
    <property type="entry name" value="AMP-binding"/>
    <property type="match status" value="1"/>
</dbReference>
<dbReference type="AlphaFoldDB" id="A0A6P9EL02"/>
<dbReference type="KEGG" id="jre:109018657"/>
<dbReference type="Gene3D" id="1.10.1200.10">
    <property type="entry name" value="ACP-like"/>
    <property type="match status" value="1"/>
</dbReference>
<dbReference type="Gene3D" id="3.40.50.12780">
    <property type="entry name" value="N-terminal domain of ligase-like"/>
    <property type="match status" value="1"/>
</dbReference>
<dbReference type="PANTHER" id="PTHR44394">
    <property type="entry name" value="BETA-ALANINE-ACTIVATING ENZYME"/>
    <property type="match status" value="1"/>
</dbReference>
<feature type="domain" description="AMP-dependent synthetase/ligase" evidence="1">
    <location>
        <begin position="124"/>
        <end position="449"/>
    </location>
</feature>
<dbReference type="RefSeq" id="XP_035548204.1">
    <property type="nucleotide sequence ID" value="XM_035692311.1"/>
</dbReference>
<dbReference type="InterPro" id="IPR018391">
    <property type="entry name" value="PQQ_b-propeller_rpt"/>
</dbReference>
<dbReference type="Gramene" id="Jr07_10120_p1">
    <property type="protein sequence ID" value="cds.Jr07_10120_p1"/>
    <property type="gene ID" value="Jr07_10120"/>
</dbReference>
<dbReference type="CDD" id="cd05930">
    <property type="entry name" value="A_NRPS"/>
    <property type="match status" value="1"/>
</dbReference>
<dbReference type="InterPro" id="IPR025110">
    <property type="entry name" value="AMP-bd_C"/>
</dbReference>
<dbReference type="InterPro" id="IPR045851">
    <property type="entry name" value="AMP-bd_C_sf"/>
</dbReference>
<dbReference type="InterPro" id="IPR011047">
    <property type="entry name" value="Quinoprotein_ADH-like_sf"/>
</dbReference>
<dbReference type="SMART" id="SM00564">
    <property type="entry name" value="PQQ"/>
    <property type="match status" value="4"/>
</dbReference>
<dbReference type="GeneID" id="109018657"/>
<evidence type="ECO:0000313" key="5">
    <source>
        <dbReference type="Proteomes" id="UP000235220"/>
    </source>
</evidence>
<name>A0A6P9EL02_JUGRE</name>
<dbReference type="InterPro" id="IPR009081">
    <property type="entry name" value="PP-bd_ACP"/>
</dbReference>
<dbReference type="Pfam" id="PF13193">
    <property type="entry name" value="AMP-binding_C"/>
    <property type="match status" value="1"/>
</dbReference>
<dbReference type="InterPro" id="IPR002372">
    <property type="entry name" value="PQQ_rpt_dom"/>
</dbReference>
<accession>A0A6P9EL02</accession>
<evidence type="ECO:0000259" key="2">
    <source>
        <dbReference type="Pfam" id="PF00550"/>
    </source>
</evidence>
<sequence length="1204" mass="133115">MSDESVSGETGECCCISHLFLRAASNNPNKIAVIHASGGVQLSGHLKQRAKLPFPPVYHGDRCFTYSDVSESVDSLSARLSSILFPAQGNNTYNELLNHAQMTKSSALRAEQWPEFENLYVPKIVGLFMPPSVEYIVAVLSVLRSGEAFMPLDPSWPKERILSLIGSSGADLIIGCAPSSGRSCSYLLDRSHWLVELCSCPVLCFSMEENRQECIRAKTLVCPCKIREERLFSYLMYTSGSTGKPKGVCGTEKGLLNRFLWMQELYPMQAEELLLFKTSISFIDHLQEFLAAILTTCTLVIPPFNELKENLFSVVNFLQAYFITRLTAVPSLIRAILPALQSQSHRGTLCSLKLLVLSGEVLPLSLWHMLCKLSPETFILNLYGSTEVSGDCMYFDCKKLPMILERERLTSVPIGIPISNCDVLLVCENDTPNQGEIYVRGACLCSGYYSDSTVVALDGEKLRHNSVGSSFTKHGSQLFYKTGDFARRLQSGDLVFLGRKDRTVKVNGHRIALEEVEDVLRGHPDVVDAAVISVISRNAHGELVVLEAFIVLKEERSCEIFRSSIRSWMIEKLPAVMLPNCFTFRESLPVSSSGKVDYGLLESSSSLTKHVEDTIGDEGNSDLLQVIKKAFCDALMVEEVSDDDDFFTLGGNSITSAHLSHNLGVNMRLIYYFPSPSKLYLALLEQKGPCDLHVKKDGNLEMNIDGGKRNMLLSMKSVAPNPLIFKPQGSLSNTSVGMDGTNALVSKCLKMDSNIHFASDDIGHVGGYLWNSSLDFVSCSISWGNKVIYEGGYRGNDVHQGSWSMKIPRGRNGFMQDFWKVHMESCIDASPMVVFRGQDIYLFIGSHSCKFLCISGKSGSVKWEIKLEGRIECSAAILGDFSQVVVGCYEGKIYFLDFLNGNICWTFQTSGEVKSQPVVDIRRHLIWCGSYDHNLYALDYENRCCVYMLPCGGSIYGSPAINEVHETLYVASTSGRMTAISIKSLPFNILWLHEFEVPVFGSLTISSLNENVICCLVDGRVLALDSSGSIIWQYRTAGPIFAGACISAALPSQVLICSRDGSVSSLELEKGDLLWEYNIGDPITASACVDEHLQLLSDPLLKSDRLICVCSSSGSMCLLRVSSSWDINGEASQPGIYVQEFGRLNLQGDVFSSPVMICGRIFVGCRDDYVHCITLEIESQGDQPPIFVQKGWGTRDNSNKIFLN</sequence>
<organism evidence="5 6">
    <name type="scientific">Juglans regia</name>
    <name type="common">English walnut</name>
    <dbReference type="NCBI Taxonomy" id="51240"/>
    <lineage>
        <taxon>Eukaryota</taxon>
        <taxon>Viridiplantae</taxon>
        <taxon>Streptophyta</taxon>
        <taxon>Embryophyta</taxon>
        <taxon>Tracheophyta</taxon>
        <taxon>Spermatophyta</taxon>
        <taxon>Magnoliopsida</taxon>
        <taxon>eudicotyledons</taxon>
        <taxon>Gunneridae</taxon>
        <taxon>Pentapetalae</taxon>
        <taxon>rosids</taxon>
        <taxon>fabids</taxon>
        <taxon>Fagales</taxon>
        <taxon>Juglandaceae</taxon>
        <taxon>Juglans</taxon>
    </lineage>
</organism>
<dbReference type="Gene3D" id="3.30.300.30">
    <property type="match status" value="1"/>
</dbReference>
<dbReference type="PANTHER" id="PTHR44394:SF1">
    <property type="entry name" value="BETA-ALANINE-ACTIVATING ENZYME"/>
    <property type="match status" value="1"/>
</dbReference>
<dbReference type="FunFam" id="2.130.10.10:FF:000883">
    <property type="entry name" value="Putative acyl-activating enzyme 19"/>
    <property type="match status" value="1"/>
</dbReference>
<dbReference type="InterPro" id="IPR052091">
    <property type="entry name" value="Beta-ala_Activ/Resist"/>
</dbReference>
<dbReference type="SUPFAM" id="SSF47336">
    <property type="entry name" value="ACP-like"/>
    <property type="match status" value="1"/>
</dbReference>
<dbReference type="PROSITE" id="PS00012">
    <property type="entry name" value="PHOSPHOPANTETHEINE"/>
    <property type="match status" value="1"/>
</dbReference>
<feature type="domain" description="Carrier" evidence="2">
    <location>
        <begin position="626"/>
        <end position="663"/>
    </location>
</feature>
<evidence type="ECO:0000259" key="3">
    <source>
        <dbReference type="Pfam" id="PF13193"/>
    </source>
</evidence>
<dbReference type="OrthoDB" id="408177at2759"/>
<dbReference type="Proteomes" id="UP000235220">
    <property type="component" value="Chromosome 7"/>
</dbReference>
<evidence type="ECO:0000313" key="6">
    <source>
        <dbReference type="RefSeq" id="XP_035548204.1"/>
    </source>
</evidence>
<dbReference type="SUPFAM" id="SSF56801">
    <property type="entry name" value="Acetyl-CoA synthetase-like"/>
    <property type="match status" value="1"/>
</dbReference>
<dbReference type="PROSITE" id="PS00455">
    <property type="entry name" value="AMP_BINDING"/>
    <property type="match status" value="1"/>
</dbReference>
<dbReference type="InterPro" id="IPR006162">
    <property type="entry name" value="Ppantetheine_attach_site"/>
</dbReference>
<keyword evidence="5" id="KW-1185">Reference proteome</keyword>
<dbReference type="FunCoup" id="A0A6P9EL02">
    <property type="interactions" value="3490"/>
</dbReference>
<dbReference type="SUPFAM" id="SSF50998">
    <property type="entry name" value="Quinoprotein alcohol dehydrogenase-like"/>
    <property type="match status" value="1"/>
</dbReference>
<dbReference type="InterPro" id="IPR015943">
    <property type="entry name" value="WD40/YVTN_repeat-like_dom_sf"/>
</dbReference>
<dbReference type="GO" id="GO:0043041">
    <property type="term" value="P:amino acid activation for nonribosomal peptide biosynthetic process"/>
    <property type="evidence" value="ECO:0000318"/>
    <property type="project" value="GO_Central"/>
</dbReference>
<dbReference type="Pfam" id="PF00550">
    <property type="entry name" value="PP-binding"/>
    <property type="match status" value="1"/>
</dbReference>
<dbReference type="Gene3D" id="2.130.10.10">
    <property type="entry name" value="YVTN repeat-like/Quinoprotein amine dehydrogenase"/>
    <property type="match status" value="2"/>
</dbReference>